<dbReference type="GO" id="GO:0008270">
    <property type="term" value="F:zinc ion binding"/>
    <property type="evidence" value="ECO:0007669"/>
    <property type="project" value="UniProtKB-KW"/>
</dbReference>
<evidence type="ECO:0000256" key="10">
    <source>
        <dbReference type="ARBA" id="ARBA00022833"/>
    </source>
</evidence>
<dbReference type="CDD" id="cd16461">
    <property type="entry name" value="RING-H2_EL5-like"/>
    <property type="match status" value="1"/>
</dbReference>
<dbReference type="GO" id="GO:0016020">
    <property type="term" value="C:membrane"/>
    <property type="evidence" value="ECO:0007669"/>
    <property type="project" value="UniProtKB-SubCell"/>
</dbReference>
<evidence type="ECO:0000256" key="4">
    <source>
        <dbReference type="ARBA" id="ARBA00012483"/>
    </source>
</evidence>
<comment type="subcellular location">
    <subcellularLocation>
        <location evidence="2">Membrane</location>
        <topology evidence="2">Single-pass membrane protein</topology>
    </subcellularLocation>
</comment>
<evidence type="ECO:0000313" key="17">
    <source>
        <dbReference type="EMBL" id="KAG6537709.1"/>
    </source>
</evidence>
<organism evidence="17 18">
    <name type="scientific">Zingiber officinale</name>
    <name type="common">Ginger</name>
    <name type="synonym">Amomum zingiber</name>
    <dbReference type="NCBI Taxonomy" id="94328"/>
    <lineage>
        <taxon>Eukaryota</taxon>
        <taxon>Viridiplantae</taxon>
        <taxon>Streptophyta</taxon>
        <taxon>Embryophyta</taxon>
        <taxon>Tracheophyta</taxon>
        <taxon>Spermatophyta</taxon>
        <taxon>Magnoliopsida</taxon>
        <taxon>Liliopsida</taxon>
        <taxon>Zingiberales</taxon>
        <taxon>Zingiberaceae</taxon>
        <taxon>Zingiber</taxon>
    </lineage>
</organism>
<evidence type="ECO:0000256" key="13">
    <source>
        <dbReference type="PROSITE-ProRule" id="PRU00175"/>
    </source>
</evidence>
<dbReference type="Pfam" id="PF13639">
    <property type="entry name" value="zf-RING_2"/>
    <property type="match status" value="1"/>
</dbReference>
<evidence type="ECO:0000256" key="14">
    <source>
        <dbReference type="SAM" id="MobiDB-lite"/>
    </source>
</evidence>
<dbReference type="PANTHER" id="PTHR46913">
    <property type="entry name" value="RING-H2 FINGER PROTEIN ATL16"/>
    <property type="match status" value="1"/>
</dbReference>
<reference evidence="17 18" key="1">
    <citation type="submission" date="2020-08" db="EMBL/GenBank/DDBJ databases">
        <title>Plant Genome Project.</title>
        <authorList>
            <person name="Zhang R.-G."/>
        </authorList>
    </citation>
    <scope>NUCLEOTIDE SEQUENCE [LARGE SCALE GENOMIC DNA]</scope>
    <source>
        <tissue evidence="17">Rhizome</tissue>
    </source>
</reference>
<keyword evidence="9" id="KW-0833">Ubl conjugation pathway</keyword>
<evidence type="ECO:0000259" key="16">
    <source>
        <dbReference type="PROSITE" id="PS50089"/>
    </source>
</evidence>
<keyword evidence="18" id="KW-1185">Reference proteome</keyword>
<keyword evidence="10" id="KW-0862">Zinc</keyword>
<dbReference type="PROSITE" id="PS50089">
    <property type="entry name" value="ZF_RING_2"/>
    <property type="match status" value="1"/>
</dbReference>
<evidence type="ECO:0000256" key="5">
    <source>
        <dbReference type="ARBA" id="ARBA00022679"/>
    </source>
</evidence>
<name>A0A8J5IM73_ZINOF</name>
<dbReference type="GO" id="GO:0016567">
    <property type="term" value="P:protein ubiquitination"/>
    <property type="evidence" value="ECO:0007669"/>
    <property type="project" value="InterPro"/>
</dbReference>
<evidence type="ECO:0000256" key="6">
    <source>
        <dbReference type="ARBA" id="ARBA00022692"/>
    </source>
</evidence>
<dbReference type="InterPro" id="IPR044600">
    <property type="entry name" value="ATL1/ATL16-like"/>
</dbReference>
<keyword evidence="12 15" id="KW-0472">Membrane</keyword>
<keyword evidence="7" id="KW-0479">Metal-binding</keyword>
<dbReference type="GO" id="GO:0061630">
    <property type="term" value="F:ubiquitin protein ligase activity"/>
    <property type="evidence" value="ECO:0007669"/>
    <property type="project" value="UniProtKB-EC"/>
</dbReference>
<comment type="caution">
    <text evidence="17">The sequence shown here is derived from an EMBL/GenBank/DDBJ whole genome shotgun (WGS) entry which is preliminary data.</text>
</comment>
<evidence type="ECO:0000256" key="7">
    <source>
        <dbReference type="ARBA" id="ARBA00022723"/>
    </source>
</evidence>
<comment type="pathway">
    <text evidence="3">Protein modification; protein ubiquitination.</text>
</comment>
<proteinExistence type="predicted"/>
<accession>A0A8J5IM73</accession>
<dbReference type="Proteomes" id="UP000734854">
    <property type="component" value="Unassembled WGS sequence"/>
</dbReference>
<evidence type="ECO:0000256" key="9">
    <source>
        <dbReference type="ARBA" id="ARBA00022786"/>
    </source>
</evidence>
<feature type="domain" description="RING-type" evidence="16">
    <location>
        <begin position="128"/>
        <end position="170"/>
    </location>
</feature>
<dbReference type="PANTHER" id="PTHR46913:SF1">
    <property type="entry name" value="RING-H2 FINGER PROTEIN ATL16"/>
    <property type="match status" value="1"/>
</dbReference>
<dbReference type="OrthoDB" id="8062037at2759"/>
<sequence>MNDDLLRPPPPPILKHPPLAVDPKQFPPPVPSSSSSISLGWTLLIISAIVGFSFLACFFIRLVLRLRRSYSAVASDSFLDPNEPSGPAAADDSARPSEKKLNSVLIDSLPLYSLGSALSALSKSSPDCAVCLRSFRPGEDLRLLPACFHSFHAGCVDTWIQNSPSCPLCRAPVTLPQPPLSAAPPPPVKMTSSGVQARSFPEGESRNISLPSPLASPPSRLLYSIGNDPMEEDIEEALVRISSSRMSSPGDEVAAATAGGEPTRWLRDCTDRQLSSRSSSFPSAASSFEYSGRWAVNQEDFGGSWAIHQEDFSGP</sequence>
<dbReference type="SMART" id="SM00184">
    <property type="entry name" value="RING"/>
    <property type="match status" value="1"/>
</dbReference>
<feature type="transmembrane region" description="Helical" evidence="15">
    <location>
        <begin position="39"/>
        <end position="64"/>
    </location>
</feature>
<dbReference type="EC" id="2.3.2.27" evidence="4"/>
<comment type="catalytic activity">
    <reaction evidence="1">
        <text>S-ubiquitinyl-[E2 ubiquitin-conjugating enzyme]-L-cysteine + [acceptor protein]-L-lysine = [E2 ubiquitin-conjugating enzyme]-L-cysteine + N(6)-ubiquitinyl-[acceptor protein]-L-lysine.</text>
        <dbReference type="EC" id="2.3.2.27"/>
    </reaction>
</comment>
<evidence type="ECO:0000256" key="8">
    <source>
        <dbReference type="ARBA" id="ARBA00022771"/>
    </source>
</evidence>
<keyword evidence="11 15" id="KW-1133">Transmembrane helix</keyword>
<evidence type="ECO:0000256" key="11">
    <source>
        <dbReference type="ARBA" id="ARBA00022989"/>
    </source>
</evidence>
<evidence type="ECO:0000256" key="2">
    <source>
        <dbReference type="ARBA" id="ARBA00004167"/>
    </source>
</evidence>
<evidence type="ECO:0000256" key="12">
    <source>
        <dbReference type="ARBA" id="ARBA00023136"/>
    </source>
</evidence>
<keyword evidence="6 15" id="KW-0812">Transmembrane</keyword>
<dbReference type="EMBL" id="JACMSC010000001">
    <property type="protein sequence ID" value="KAG6537709.1"/>
    <property type="molecule type" value="Genomic_DNA"/>
</dbReference>
<evidence type="ECO:0000256" key="1">
    <source>
        <dbReference type="ARBA" id="ARBA00000900"/>
    </source>
</evidence>
<keyword evidence="8 13" id="KW-0863">Zinc-finger</keyword>
<keyword evidence="5" id="KW-0808">Transferase</keyword>
<evidence type="ECO:0000256" key="15">
    <source>
        <dbReference type="SAM" id="Phobius"/>
    </source>
</evidence>
<dbReference type="InterPro" id="IPR001841">
    <property type="entry name" value="Znf_RING"/>
</dbReference>
<protein>
    <recommendedName>
        <fullName evidence="4">RING-type E3 ubiquitin transferase</fullName>
        <ecNumber evidence="4">2.3.2.27</ecNumber>
    </recommendedName>
</protein>
<evidence type="ECO:0000256" key="3">
    <source>
        <dbReference type="ARBA" id="ARBA00004906"/>
    </source>
</evidence>
<gene>
    <name evidence="17" type="ORF">ZIOFF_002804</name>
</gene>
<dbReference type="AlphaFoldDB" id="A0A8J5IM73"/>
<feature type="region of interest" description="Disordered" evidence="14">
    <location>
        <begin position="1"/>
        <end position="27"/>
    </location>
</feature>
<evidence type="ECO:0000313" key="18">
    <source>
        <dbReference type="Proteomes" id="UP000734854"/>
    </source>
</evidence>